<reference evidence="1" key="1">
    <citation type="submission" date="2022-05" db="EMBL/GenBank/DDBJ databases">
        <title>Chromosome-level genome of Chaenocephalus aceratus.</title>
        <authorList>
            <person name="Park H."/>
        </authorList>
    </citation>
    <scope>NUCLEOTIDE SEQUENCE</scope>
    <source>
        <strain evidence="1">KU_202001</strain>
    </source>
</reference>
<evidence type="ECO:0000313" key="2">
    <source>
        <dbReference type="Proteomes" id="UP001057452"/>
    </source>
</evidence>
<comment type="caution">
    <text evidence="1">The sequence shown here is derived from an EMBL/GenBank/DDBJ whole genome shotgun (WGS) entry which is preliminary data.</text>
</comment>
<keyword evidence="2" id="KW-1185">Reference proteome</keyword>
<sequence length="117" mass="13129">AVARNLQGPRHLSAGLPSLYALTTTVSVYPHYGDNRAIFCGLAVSDEWCVEEIATRCQNPSQNSILSTGRGEEMTDVDENDKHCEEERICEKDAKVFEGQRLMWDESSGWRPRGRLA</sequence>
<name>A0ACB9VRI0_CHAAC</name>
<accession>A0ACB9VRI0</accession>
<feature type="non-terminal residue" evidence="1">
    <location>
        <position position="117"/>
    </location>
</feature>
<evidence type="ECO:0000313" key="1">
    <source>
        <dbReference type="EMBL" id="KAI4802393.1"/>
    </source>
</evidence>
<feature type="non-terminal residue" evidence="1">
    <location>
        <position position="1"/>
    </location>
</feature>
<proteinExistence type="predicted"/>
<dbReference type="EMBL" id="CM043808">
    <property type="protein sequence ID" value="KAI4802393.1"/>
    <property type="molecule type" value="Genomic_DNA"/>
</dbReference>
<protein>
    <submittedName>
        <fullName evidence="1">Uncharacterized protein</fullName>
    </submittedName>
</protein>
<dbReference type="Proteomes" id="UP001057452">
    <property type="component" value="Chromosome 24"/>
</dbReference>
<organism evidence="1 2">
    <name type="scientific">Chaenocephalus aceratus</name>
    <name type="common">Blackfin icefish</name>
    <name type="synonym">Chaenichthys aceratus</name>
    <dbReference type="NCBI Taxonomy" id="36190"/>
    <lineage>
        <taxon>Eukaryota</taxon>
        <taxon>Metazoa</taxon>
        <taxon>Chordata</taxon>
        <taxon>Craniata</taxon>
        <taxon>Vertebrata</taxon>
        <taxon>Euteleostomi</taxon>
        <taxon>Actinopterygii</taxon>
        <taxon>Neopterygii</taxon>
        <taxon>Teleostei</taxon>
        <taxon>Neoteleostei</taxon>
        <taxon>Acanthomorphata</taxon>
        <taxon>Eupercaria</taxon>
        <taxon>Perciformes</taxon>
        <taxon>Notothenioidei</taxon>
        <taxon>Channichthyidae</taxon>
        <taxon>Chaenocephalus</taxon>
    </lineage>
</organism>
<gene>
    <name evidence="1" type="ORF">KUCAC02_020234</name>
</gene>